<name>A0A815NM17_9BILA</name>
<organism evidence="1 2">
    <name type="scientific">Rotaria sordida</name>
    <dbReference type="NCBI Taxonomy" id="392033"/>
    <lineage>
        <taxon>Eukaryota</taxon>
        <taxon>Metazoa</taxon>
        <taxon>Spiralia</taxon>
        <taxon>Gnathifera</taxon>
        <taxon>Rotifera</taxon>
        <taxon>Eurotatoria</taxon>
        <taxon>Bdelloidea</taxon>
        <taxon>Philodinida</taxon>
        <taxon>Philodinidae</taxon>
        <taxon>Rotaria</taxon>
    </lineage>
</organism>
<accession>A0A815NM17</accession>
<evidence type="ECO:0000313" key="1">
    <source>
        <dbReference type="EMBL" id="CAF1435644.1"/>
    </source>
</evidence>
<dbReference type="EMBL" id="CAJNOL010001903">
    <property type="protein sequence ID" value="CAF1435644.1"/>
    <property type="molecule type" value="Genomic_DNA"/>
</dbReference>
<dbReference type="AlphaFoldDB" id="A0A815NM17"/>
<evidence type="ECO:0000313" key="2">
    <source>
        <dbReference type="Proteomes" id="UP000663870"/>
    </source>
</evidence>
<sequence length="112" mass="12940">MYDDEEYLLNKDQEPVIRQHTDHEKIKHFVSWLAESNTLVPGTYDLTTLRMDNEENICLYHLSDDDDNQLSEDAINYAVPFITVPDDDSKGLVLARNKAIGFDEESIDNMSM</sequence>
<comment type="caution">
    <text evidence="1">The sequence shown here is derived from an EMBL/GenBank/DDBJ whole genome shotgun (WGS) entry which is preliminary data.</text>
</comment>
<proteinExistence type="predicted"/>
<keyword evidence="2" id="KW-1185">Reference proteome</keyword>
<protein>
    <submittedName>
        <fullName evidence="1">Uncharacterized protein</fullName>
    </submittedName>
</protein>
<dbReference type="Proteomes" id="UP000663870">
    <property type="component" value="Unassembled WGS sequence"/>
</dbReference>
<gene>
    <name evidence="1" type="ORF">JXQ802_LOCUS36694</name>
</gene>
<reference evidence="1" key="1">
    <citation type="submission" date="2021-02" db="EMBL/GenBank/DDBJ databases">
        <authorList>
            <person name="Nowell W R."/>
        </authorList>
    </citation>
    <scope>NUCLEOTIDE SEQUENCE</scope>
</reference>